<dbReference type="Proteomes" id="UP000007266">
    <property type="component" value="Linkage group 7"/>
</dbReference>
<sequence>MPKVIPADKKACIKRCFEEYKKDRPDFSNENIFERLSRIFERNSNFSKTEHRVFSLETVTDASCDKIGTKPVVANQLLCFVIHGLSTKYVIPASYYFHQQLNSKDLYKLTLKVLKLLHECGFEVIRIVGDNHKSHVSLFKQFGNGKLENMVVHPFDPALRLLLSFDYCHLVKNCRNLFLDHDMASRDGVITADYLKELLEVQQNLIIKPVRFLTKKHMYPSNLEKMKIYLAIQIFFPSVTASIQYLADHGGQEYPHFKDSKATVTYMENIFKFFKIHDVSNRVQHIHQRDVNSAPYTSENDVRLHWLKEEFPQYIKDIQSCSAEKRLKGLSKETADALIFTSNSSYLCISYLLKDLNFYYVLTRRFSSDPVESIFAHVRLRGGSNDLTDCRAVEHALRQILRSGLIKNVKSSNSLSTLEYISEARLPTENLQDPISEISNTKREHYLQNLKIYVSIWVLTIRLFK</sequence>
<dbReference type="EMBL" id="KQ971355">
    <property type="protein sequence ID" value="EFA11970.1"/>
    <property type="molecule type" value="Genomic_DNA"/>
</dbReference>
<dbReference type="InParanoid" id="D7EIH3"/>
<evidence type="ECO:0000259" key="2">
    <source>
        <dbReference type="Pfam" id="PF21788"/>
    </source>
</evidence>
<organism evidence="3 4">
    <name type="scientific">Tribolium castaneum</name>
    <name type="common">Red flour beetle</name>
    <dbReference type="NCBI Taxonomy" id="7070"/>
    <lineage>
        <taxon>Eukaryota</taxon>
        <taxon>Metazoa</taxon>
        <taxon>Ecdysozoa</taxon>
        <taxon>Arthropoda</taxon>
        <taxon>Hexapoda</taxon>
        <taxon>Insecta</taxon>
        <taxon>Pterygota</taxon>
        <taxon>Neoptera</taxon>
        <taxon>Endopterygota</taxon>
        <taxon>Coleoptera</taxon>
        <taxon>Polyphaga</taxon>
        <taxon>Cucujiformia</taxon>
        <taxon>Tenebrionidae</taxon>
        <taxon>Tenebrionidae incertae sedis</taxon>
        <taxon>Tribolium</taxon>
    </lineage>
</organism>
<dbReference type="Pfam" id="PF21788">
    <property type="entry name" value="TNP-like_GBD"/>
    <property type="match status" value="1"/>
</dbReference>
<reference evidence="3 4" key="2">
    <citation type="journal article" date="2010" name="Nucleic Acids Res.">
        <title>BeetleBase in 2010: revisions to provide comprehensive genomic information for Tribolium castaneum.</title>
        <authorList>
            <person name="Kim H.S."/>
            <person name="Murphy T."/>
            <person name="Xia J."/>
            <person name="Caragea D."/>
            <person name="Park Y."/>
            <person name="Beeman R.W."/>
            <person name="Lorenzen M.D."/>
            <person name="Butcher S."/>
            <person name="Manak J.R."/>
            <person name="Brown S.J."/>
        </authorList>
    </citation>
    <scope>GENOME REANNOTATION</scope>
    <source>
        <strain evidence="3 4">Georgia GA2</strain>
    </source>
</reference>
<keyword evidence="4" id="KW-1185">Reference proteome</keyword>
<dbReference type="AlphaFoldDB" id="D7EIH3"/>
<gene>
    <name evidence="3" type="primary">GLEAN_04051</name>
    <name evidence="3" type="ORF">TcasGA2_TC004051</name>
</gene>
<feature type="domain" description="Transposable element P transposase-like GTP-binding insertion" evidence="2">
    <location>
        <begin position="168"/>
        <end position="284"/>
    </location>
</feature>
<reference evidence="3 4" key="1">
    <citation type="journal article" date="2008" name="Nature">
        <title>The genome of the model beetle and pest Tribolium castaneum.</title>
        <authorList>
            <consortium name="Tribolium Genome Sequencing Consortium"/>
            <person name="Richards S."/>
            <person name="Gibbs R.A."/>
            <person name="Weinstock G.M."/>
            <person name="Brown S.J."/>
            <person name="Denell R."/>
            <person name="Beeman R.W."/>
            <person name="Gibbs R."/>
            <person name="Beeman R.W."/>
            <person name="Brown S.J."/>
            <person name="Bucher G."/>
            <person name="Friedrich M."/>
            <person name="Grimmelikhuijzen C.J."/>
            <person name="Klingler M."/>
            <person name="Lorenzen M."/>
            <person name="Richards S."/>
            <person name="Roth S."/>
            <person name="Schroder R."/>
            <person name="Tautz D."/>
            <person name="Zdobnov E.M."/>
            <person name="Muzny D."/>
            <person name="Gibbs R.A."/>
            <person name="Weinstock G.M."/>
            <person name="Attaway T."/>
            <person name="Bell S."/>
            <person name="Buhay C.J."/>
            <person name="Chandrabose M.N."/>
            <person name="Chavez D."/>
            <person name="Clerk-Blankenburg K.P."/>
            <person name="Cree A."/>
            <person name="Dao M."/>
            <person name="Davis C."/>
            <person name="Chacko J."/>
            <person name="Dinh H."/>
            <person name="Dugan-Rocha S."/>
            <person name="Fowler G."/>
            <person name="Garner T.T."/>
            <person name="Garnes J."/>
            <person name="Gnirke A."/>
            <person name="Hawes A."/>
            <person name="Hernandez J."/>
            <person name="Hines S."/>
            <person name="Holder M."/>
            <person name="Hume J."/>
            <person name="Jhangiani S.N."/>
            <person name="Joshi V."/>
            <person name="Khan Z.M."/>
            <person name="Jackson L."/>
            <person name="Kovar C."/>
            <person name="Kowis A."/>
            <person name="Lee S."/>
            <person name="Lewis L.R."/>
            <person name="Margolis J."/>
            <person name="Morgan M."/>
            <person name="Nazareth L.V."/>
            <person name="Nguyen N."/>
            <person name="Okwuonu G."/>
            <person name="Parker D."/>
            <person name="Richards S."/>
            <person name="Ruiz S.J."/>
            <person name="Santibanez J."/>
            <person name="Savard J."/>
            <person name="Scherer S.E."/>
            <person name="Schneider B."/>
            <person name="Sodergren E."/>
            <person name="Tautz D."/>
            <person name="Vattahil S."/>
            <person name="Villasana D."/>
            <person name="White C.S."/>
            <person name="Wright R."/>
            <person name="Park Y."/>
            <person name="Beeman R.W."/>
            <person name="Lord J."/>
            <person name="Oppert B."/>
            <person name="Lorenzen M."/>
            <person name="Brown S."/>
            <person name="Wang L."/>
            <person name="Savard J."/>
            <person name="Tautz D."/>
            <person name="Richards S."/>
            <person name="Weinstock G."/>
            <person name="Gibbs R.A."/>
            <person name="Liu Y."/>
            <person name="Worley K."/>
            <person name="Weinstock G."/>
            <person name="Elsik C.G."/>
            <person name="Reese J.T."/>
            <person name="Elhaik E."/>
            <person name="Landan G."/>
            <person name="Graur D."/>
            <person name="Arensburger P."/>
            <person name="Atkinson P."/>
            <person name="Beeman R.W."/>
            <person name="Beidler J."/>
            <person name="Brown S.J."/>
            <person name="Demuth J.P."/>
            <person name="Drury D.W."/>
            <person name="Du Y.Z."/>
            <person name="Fujiwara H."/>
            <person name="Lorenzen M."/>
            <person name="Maselli V."/>
            <person name="Osanai M."/>
            <person name="Park Y."/>
            <person name="Robertson H.M."/>
            <person name="Tu Z."/>
            <person name="Wang J.J."/>
            <person name="Wang S."/>
            <person name="Richards S."/>
            <person name="Song H."/>
            <person name="Zhang L."/>
            <person name="Sodergren E."/>
            <person name="Werner D."/>
            <person name="Stanke M."/>
            <person name="Morgenstern B."/>
            <person name="Solovyev V."/>
            <person name="Kosarev P."/>
            <person name="Brown G."/>
            <person name="Chen H.C."/>
            <person name="Ermolaeva O."/>
            <person name="Hlavina W."/>
            <person name="Kapustin Y."/>
            <person name="Kiryutin B."/>
            <person name="Kitts P."/>
            <person name="Maglott D."/>
            <person name="Pruitt K."/>
            <person name="Sapojnikov V."/>
            <person name="Souvorov A."/>
            <person name="Mackey A.J."/>
            <person name="Waterhouse R.M."/>
            <person name="Wyder S."/>
            <person name="Zdobnov E.M."/>
            <person name="Zdobnov E.M."/>
            <person name="Wyder S."/>
            <person name="Kriventseva E.V."/>
            <person name="Kadowaki T."/>
            <person name="Bork P."/>
            <person name="Aranda M."/>
            <person name="Bao R."/>
            <person name="Beermann A."/>
            <person name="Berns N."/>
            <person name="Bolognesi R."/>
            <person name="Bonneton F."/>
            <person name="Bopp D."/>
            <person name="Brown S.J."/>
            <person name="Bucher G."/>
            <person name="Butts T."/>
            <person name="Chaumot A."/>
            <person name="Denell R.E."/>
            <person name="Ferrier D.E."/>
            <person name="Friedrich M."/>
            <person name="Gordon C.M."/>
            <person name="Jindra M."/>
            <person name="Klingler M."/>
            <person name="Lan Q."/>
            <person name="Lattorff H.M."/>
            <person name="Laudet V."/>
            <person name="von Levetsow C."/>
            <person name="Liu Z."/>
            <person name="Lutz R."/>
            <person name="Lynch J.A."/>
            <person name="da Fonseca R.N."/>
            <person name="Posnien N."/>
            <person name="Reuter R."/>
            <person name="Roth S."/>
            <person name="Savard J."/>
            <person name="Schinko J.B."/>
            <person name="Schmitt C."/>
            <person name="Schoppmeier M."/>
            <person name="Schroder R."/>
            <person name="Shippy T.D."/>
            <person name="Simonnet F."/>
            <person name="Marques-Souza H."/>
            <person name="Tautz D."/>
            <person name="Tomoyasu Y."/>
            <person name="Trauner J."/>
            <person name="Van der Zee M."/>
            <person name="Vervoort M."/>
            <person name="Wittkopp N."/>
            <person name="Wimmer E.A."/>
            <person name="Yang X."/>
            <person name="Jones A.K."/>
            <person name="Sattelle D.B."/>
            <person name="Ebert P.R."/>
            <person name="Nelson D."/>
            <person name="Scott J.G."/>
            <person name="Beeman R.W."/>
            <person name="Muthukrishnan S."/>
            <person name="Kramer K.J."/>
            <person name="Arakane Y."/>
            <person name="Beeman R.W."/>
            <person name="Zhu Q."/>
            <person name="Hogenkamp D."/>
            <person name="Dixit R."/>
            <person name="Oppert B."/>
            <person name="Jiang H."/>
            <person name="Zou Z."/>
            <person name="Marshall J."/>
            <person name="Elpidina E."/>
            <person name="Vinokurov K."/>
            <person name="Oppert C."/>
            <person name="Zou Z."/>
            <person name="Evans J."/>
            <person name="Lu Z."/>
            <person name="Zhao P."/>
            <person name="Sumathipala N."/>
            <person name="Altincicek B."/>
            <person name="Vilcinskas A."/>
            <person name="Williams M."/>
            <person name="Hultmark D."/>
            <person name="Hetru C."/>
            <person name="Jiang H."/>
            <person name="Grimmelikhuijzen C.J."/>
            <person name="Hauser F."/>
            <person name="Cazzamali G."/>
            <person name="Williamson M."/>
            <person name="Park Y."/>
            <person name="Li B."/>
            <person name="Tanaka Y."/>
            <person name="Predel R."/>
            <person name="Neupert S."/>
            <person name="Schachtner J."/>
            <person name="Verleyen P."/>
            <person name="Raible F."/>
            <person name="Bork P."/>
            <person name="Friedrich M."/>
            <person name="Walden K.K."/>
            <person name="Robertson H.M."/>
            <person name="Angeli S."/>
            <person name="Foret S."/>
            <person name="Bucher G."/>
            <person name="Schuetz S."/>
            <person name="Maleszka R."/>
            <person name="Wimmer E.A."/>
            <person name="Beeman R.W."/>
            <person name="Lorenzen M."/>
            <person name="Tomoyasu Y."/>
            <person name="Miller S.C."/>
            <person name="Grossmann D."/>
            <person name="Bucher G."/>
        </authorList>
    </citation>
    <scope>NUCLEOTIDE SEQUENCE [LARGE SCALE GENOMIC DNA]</scope>
    <source>
        <strain evidence="3 4">Georgia GA2</strain>
    </source>
</reference>
<dbReference type="HOGENOM" id="CLU_588419_0_0_1"/>
<dbReference type="PANTHER" id="PTHR48257:SF1">
    <property type="match status" value="1"/>
</dbReference>
<dbReference type="InterPro" id="IPR048366">
    <property type="entry name" value="TNP-like_GBD"/>
</dbReference>
<dbReference type="OMA" id="NCAWEAT"/>
<dbReference type="InterPro" id="IPR048365">
    <property type="entry name" value="TNP-like_RNaseH_N"/>
</dbReference>
<evidence type="ECO:0000313" key="3">
    <source>
        <dbReference type="EMBL" id="EFA11970.1"/>
    </source>
</evidence>
<name>D7EIH3_TRICA</name>
<dbReference type="PhylomeDB" id="D7EIH3"/>
<evidence type="ECO:0000259" key="1">
    <source>
        <dbReference type="Pfam" id="PF21787"/>
    </source>
</evidence>
<dbReference type="eggNOG" id="ENOG502TCDW">
    <property type="taxonomic scope" value="Eukaryota"/>
</dbReference>
<proteinExistence type="predicted"/>
<accession>D7EIH3</accession>
<dbReference type="Pfam" id="PF21787">
    <property type="entry name" value="TNP-like_RNaseH_N"/>
    <property type="match status" value="1"/>
</dbReference>
<feature type="domain" description="Transposable element P transposase-like RNase H" evidence="1">
    <location>
        <begin position="46"/>
        <end position="143"/>
    </location>
</feature>
<protein>
    <submittedName>
        <fullName evidence="3">Transposable element P transposase-like Protein</fullName>
    </submittedName>
</protein>
<dbReference type="PANTHER" id="PTHR48257">
    <property type="match status" value="1"/>
</dbReference>
<evidence type="ECO:0000313" key="4">
    <source>
        <dbReference type="Proteomes" id="UP000007266"/>
    </source>
</evidence>